<sequence>MIFYETLLHIAALRGSKDIVAYLISQNFDVNCKTLNFQDTPLHLAVQEGHDDIVQMLLDAKADPNETNCEILI</sequence>
<feature type="repeat" description="ANK" evidence="3">
    <location>
        <begin position="37"/>
        <end position="69"/>
    </location>
</feature>
<protein>
    <submittedName>
        <fullName evidence="4">Uncharacterized protein</fullName>
    </submittedName>
</protein>
<dbReference type="OrthoDB" id="20872at2759"/>
<evidence type="ECO:0000256" key="2">
    <source>
        <dbReference type="ARBA" id="ARBA00023043"/>
    </source>
</evidence>
<evidence type="ECO:0000313" key="5">
    <source>
        <dbReference type="Proteomes" id="UP000179807"/>
    </source>
</evidence>
<keyword evidence="5" id="KW-1185">Reference proteome</keyword>
<evidence type="ECO:0000256" key="1">
    <source>
        <dbReference type="ARBA" id="ARBA00022737"/>
    </source>
</evidence>
<dbReference type="InterPro" id="IPR036770">
    <property type="entry name" value="Ankyrin_rpt-contain_sf"/>
</dbReference>
<keyword evidence="2 3" id="KW-0040">ANK repeat</keyword>
<keyword evidence="1" id="KW-0677">Repeat</keyword>
<dbReference type="VEuPathDB" id="TrichDB:TRFO_01896"/>
<dbReference type="PROSITE" id="PS50297">
    <property type="entry name" value="ANK_REP_REGION"/>
    <property type="match status" value="1"/>
</dbReference>
<accession>A0A1J4JJN8</accession>
<dbReference type="SUPFAM" id="SSF48403">
    <property type="entry name" value="Ankyrin repeat"/>
    <property type="match status" value="1"/>
</dbReference>
<dbReference type="SMART" id="SM00248">
    <property type="entry name" value="ANK"/>
    <property type="match status" value="2"/>
</dbReference>
<dbReference type="PANTHER" id="PTHR24171">
    <property type="entry name" value="ANKYRIN REPEAT DOMAIN-CONTAINING PROTEIN 39-RELATED"/>
    <property type="match status" value="1"/>
</dbReference>
<dbReference type="GeneID" id="94825079"/>
<dbReference type="Proteomes" id="UP000179807">
    <property type="component" value="Unassembled WGS sequence"/>
</dbReference>
<name>A0A1J4JJN8_9EUKA</name>
<dbReference type="Gene3D" id="1.25.40.20">
    <property type="entry name" value="Ankyrin repeat-containing domain"/>
    <property type="match status" value="1"/>
</dbReference>
<proteinExistence type="predicted"/>
<dbReference type="RefSeq" id="XP_068351962.1">
    <property type="nucleotide sequence ID" value="XM_068490375.1"/>
</dbReference>
<dbReference type="Pfam" id="PF12796">
    <property type="entry name" value="Ank_2"/>
    <property type="match status" value="1"/>
</dbReference>
<reference evidence="4" key="1">
    <citation type="submission" date="2016-10" db="EMBL/GenBank/DDBJ databases">
        <authorList>
            <person name="Benchimol M."/>
            <person name="Almeida L.G."/>
            <person name="Vasconcelos A.T."/>
            <person name="Perreira-Neves A."/>
            <person name="Rosa I.A."/>
            <person name="Tasca T."/>
            <person name="Bogo M.R."/>
            <person name="de Souza W."/>
        </authorList>
    </citation>
    <scope>NUCLEOTIDE SEQUENCE [LARGE SCALE GENOMIC DNA]</scope>
    <source>
        <strain evidence="4">K</strain>
    </source>
</reference>
<dbReference type="EMBL" id="MLAK01001037">
    <property type="protein sequence ID" value="OHS98825.1"/>
    <property type="molecule type" value="Genomic_DNA"/>
</dbReference>
<dbReference type="AlphaFoldDB" id="A0A1J4JJN8"/>
<dbReference type="PROSITE" id="PS50088">
    <property type="entry name" value="ANK_REPEAT"/>
    <property type="match status" value="2"/>
</dbReference>
<feature type="repeat" description="ANK" evidence="3">
    <location>
        <begin position="3"/>
        <end position="35"/>
    </location>
</feature>
<organism evidence="4 5">
    <name type="scientific">Tritrichomonas foetus</name>
    <dbReference type="NCBI Taxonomy" id="1144522"/>
    <lineage>
        <taxon>Eukaryota</taxon>
        <taxon>Metamonada</taxon>
        <taxon>Parabasalia</taxon>
        <taxon>Tritrichomonadida</taxon>
        <taxon>Tritrichomonadidae</taxon>
        <taxon>Tritrichomonas</taxon>
    </lineage>
</organism>
<comment type="caution">
    <text evidence="4">The sequence shown here is derived from an EMBL/GenBank/DDBJ whole genome shotgun (WGS) entry which is preliminary data.</text>
</comment>
<evidence type="ECO:0000256" key="3">
    <source>
        <dbReference type="PROSITE-ProRule" id="PRU00023"/>
    </source>
</evidence>
<gene>
    <name evidence="4" type="ORF">TRFO_01896</name>
</gene>
<evidence type="ECO:0000313" key="4">
    <source>
        <dbReference type="EMBL" id="OHS98825.1"/>
    </source>
</evidence>
<dbReference type="InterPro" id="IPR002110">
    <property type="entry name" value="Ankyrin_rpt"/>
</dbReference>